<dbReference type="OrthoDB" id="2407452at2759"/>
<gene>
    <name evidence="1" type="ORF">RCL2_002361200</name>
</gene>
<protein>
    <submittedName>
        <fullName evidence="1">Uncharacterized protein</fullName>
    </submittedName>
</protein>
<name>A0A8H3R1N2_9GLOM</name>
<evidence type="ECO:0000313" key="2">
    <source>
        <dbReference type="Proteomes" id="UP000615446"/>
    </source>
</evidence>
<dbReference type="PANTHER" id="PTHR34415">
    <property type="entry name" value="INTEGRASE CATALYTIC DOMAIN-CONTAINING PROTEIN"/>
    <property type="match status" value="1"/>
</dbReference>
<proteinExistence type="predicted"/>
<dbReference type="EMBL" id="BLAL01000254">
    <property type="protein sequence ID" value="GES97024.1"/>
    <property type="molecule type" value="Genomic_DNA"/>
</dbReference>
<reference evidence="1" key="1">
    <citation type="submission" date="2019-10" db="EMBL/GenBank/DDBJ databases">
        <title>Conservation and host-specific expression of non-tandemly repeated heterogenous ribosome RNA gene in arbuscular mycorrhizal fungi.</title>
        <authorList>
            <person name="Maeda T."/>
            <person name="Kobayashi Y."/>
            <person name="Nakagawa T."/>
            <person name="Ezawa T."/>
            <person name="Yamaguchi K."/>
            <person name="Bino T."/>
            <person name="Nishimoto Y."/>
            <person name="Shigenobu S."/>
            <person name="Kawaguchi M."/>
        </authorList>
    </citation>
    <scope>NUCLEOTIDE SEQUENCE</scope>
    <source>
        <strain evidence="1">HR1</strain>
    </source>
</reference>
<evidence type="ECO:0000313" key="1">
    <source>
        <dbReference type="EMBL" id="GES97024.1"/>
    </source>
</evidence>
<dbReference type="Proteomes" id="UP000615446">
    <property type="component" value="Unassembled WGS sequence"/>
</dbReference>
<comment type="caution">
    <text evidence="1">The sequence shown here is derived from an EMBL/GenBank/DDBJ whole genome shotgun (WGS) entry which is preliminary data.</text>
</comment>
<dbReference type="PANTHER" id="PTHR34415:SF1">
    <property type="entry name" value="INTEGRASE CATALYTIC DOMAIN-CONTAINING PROTEIN"/>
    <property type="match status" value="1"/>
</dbReference>
<dbReference type="AlphaFoldDB" id="A0A8H3R1N2"/>
<organism evidence="1 2">
    <name type="scientific">Rhizophagus clarus</name>
    <dbReference type="NCBI Taxonomy" id="94130"/>
    <lineage>
        <taxon>Eukaryota</taxon>
        <taxon>Fungi</taxon>
        <taxon>Fungi incertae sedis</taxon>
        <taxon>Mucoromycota</taxon>
        <taxon>Glomeromycotina</taxon>
        <taxon>Glomeromycetes</taxon>
        <taxon>Glomerales</taxon>
        <taxon>Glomeraceae</taxon>
        <taxon>Rhizophagus</taxon>
    </lineage>
</organism>
<accession>A0A8H3R1N2</accession>
<sequence>MTTLRPFYNLVQLSLDDYEDNELVLEIVHDLIQFFEQHNYTCRHSKKQKDLRTCYEKISFKRFFERYIEYKSLEKKELELVIKTQLMTLEITNEKSDNSTTTNLQRYKYCYNTTLPLCRPVFLKMCGINDYLLRTLMDHLHAKGLSERIHGNMGRIPKTDNRAFVNSDITFPLKQFLVQYSCIHGLPSPLRHRNDSNTFIYFPTNRTYTSFQQLASDLCETCEEFKAKLKVVKSDADEYGKVQVQYENHQKVAKLECQHYNDNINKSKDDFTIAHVCYDWAQNIFIPYSPQQVGSIYFKSAFSVHLFGVCKTEGGQNHQLNFVIEEGELPKGTSKGANTTINMVYYTLQKFALSGKKHLHITSYWKYRVNIIDDVKNIINNSSEGNEVILYNNRTNWNCFNNIGKVYVSKESGGKESCFKLLNSDNFDKNGKPDLIDTTLLTKERQNYLYSKIRQYVDDPYKDVYCAKPN</sequence>